<organism evidence="1 2">
    <name type="scientific">Erysiphe neolycopersici</name>
    <dbReference type="NCBI Taxonomy" id="212602"/>
    <lineage>
        <taxon>Eukaryota</taxon>
        <taxon>Fungi</taxon>
        <taxon>Dikarya</taxon>
        <taxon>Ascomycota</taxon>
        <taxon>Pezizomycotina</taxon>
        <taxon>Leotiomycetes</taxon>
        <taxon>Erysiphales</taxon>
        <taxon>Erysiphaceae</taxon>
        <taxon>Erysiphe</taxon>
    </lineage>
</organism>
<dbReference type="STRING" id="212602.A0A420HQ22"/>
<dbReference type="AlphaFoldDB" id="A0A420HQ22"/>
<keyword evidence="2" id="KW-1185">Reference proteome</keyword>
<proteinExistence type="predicted"/>
<evidence type="ECO:0000313" key="1">
    <source>
        <dbReference type="EMBL" id="RKF59497.1"/>
    </source>
</evidence>
<comment type="caution">
    <text evidence="1">The sequence shown here is derived from an EMBL/GenBank/DDBJ whole genome shotgun (WGS) entry which is preliminary data.</text>
</comment>
<dbReference type="OrthoDB" id="10454538at2759"/>
<name>A0A420HQ22_9PEZI</name>
<protein>
    <submittedName>
        <fullName evidence="1">Uncharacterized protein</fullName>
    </submittedName>
</protein>
<gene>
    <name evidence="1" type="ORF">OnM2_059076</name>
</gene>
<accession>A0A420HQ22</accession>
<dbReference type="Proteomes" id="UP000286134">
    <property type="component" value="Unassembled WGS sequence"/>
</dbReference>
<evidence type="ECO:0000313" key="2">
    <source>
        <dbReference type="Proteomes" id="UP000286134"/>
    </source>
</evidence>
<sequence>MDTDPIELISSDLWSLPYLKLPGILAAATRVNPVRVGEVCATSKETSFRTPVTTLSALRISAPNITAYDGEPC</sequence>
<dbReference type="EMBL" id="MCFK01005975">
    <property type="protein sequence ID" value="RKF59497.1"/>
    <property type="molecule type" value="Genomic_DNA"/>
</dbReference>
<reference evidence="1 2" key="1">
    <citation type="journal article" date="2018" name="BMC Genomics">
        <title>Comparative genome analyses reveal sequence features reflecting distinct modes of host-adaptation between dicot and monocot powdery mildew.</title>
        <authorList>
            <person name="Wu Y."/>
            <person name="Ma X."/>
            <person name="Pan Z."/>
            <person name="Kale S.D."/>
            <person name="Song Y."/>
            <person name="King H."/>
            <person name="Zhang Q."/>
            <person name="Presley C."/>
            <person name="Deng X."/>
            <person name="Wei C.I."/>
            <person name="Xiao S."/>
        </authorList>
    </citation>
    <scope>NUCLEOTIDE SEQUENCE [LARGE SCALE GENOMIC DNA]</scope>
    <source>
        <strain evidence="1">UMSG2</strain>
    </source>
</reference>